<name>A0A5P9NHP8_9GAMM</name>
<reference evidence="6 7" key="1">
    <citation type="submission" date="2019-02" db="EMBL/GenBank/DDBJ databases">
        <authorList>
            <person name="Li S.-H."/>
        </authorList>
    </citation>
    <scope>NUCLEOTIDE SEQUENCE [LARGE SCALE GENOMIC DNA]</scope>
    <source>
        <strain evidence="6 7">IMCC14385</strain>
    </source>
</reference>
<dbReference type="SUPFAM" id="SSF56349">
    <property type="entry name" value="DNA breaking-rejoining enzymes"/>
    <property type="match status" value="1"/>
</dbReference>
<evidence type="ECO:0000313" key="7">
    <source>
        <dbReference type="Proteomes" id="UP000326287"/>
    </source>
</evidence>
<dbReference type="KEGG" id="halc:EY643_06635"/>
<comment type="similarity">
    <text evidence="1">Belongs to the 'phage' integrase family.</text>
</comment>
<evidence type="ECO:0000259" key="5">
    <source>
        <dbReference type="PROSITE" id="PS51898"/>
    </source>
</evidence>
<evidence type="ECO:0000256" key="3">
    <source>
        <dbReference type="ARBA" id="ARBA00023125"/>
    </source>
</evidence>
<dbReference type="GO" id="GO:0006310">
    <property type="term" value="P:DNA recombination"/>
    <property type="evidence" value="ECO:0007669"/>
    <property type="project" value="UniProtKB-KW"/>
</dbReference>
<evidence type="ECO:0000313" key="6">
    <source>
        <dbReference type="EMBL" id="QFU75353.1"/>
    </source>
</evidence>
<dbReference type="InterPro" id="IPR002104">
    <property type="entry name" value="Integrase_catalytic"/>
</dbReference>
<organism evidence="6 7">
    <name type="scientific">Halioglobus maricola</name>
    <dbReference type="NCBI Taxonomy" id="2601894"/>
    <lineage>
        <taxon>Bacteria</taxon>
        <taxon>Pseudomonadati</taxon>
        <taxon>Pseudomonadota</taxon>
        <taxon>Gammaproteobacteria</taxon>
        <taxon>Cellvibrionales</taxon>
        <taxon>Halieaceae</taxon>
        <taxon>Halioglobus</taxon>
    </lineage>
</organism>
<evidence type="ECO:0000256" key="2">
    <source>
        <dbReference type="ARBA" id="ARBA00022908"/>
    </source>
</evidence>
<sequence length="475" mass="54713">MGRTPTYYHLLQGYYHFQRRLGGSLLRTTLRTQDEYTARQRAGVLYTYSSQLHRAGLQFPEVSRLTRIRAQQLYEEGLTEFVVAPKGAIEAPTVDTSGHVRTLSDTLPPSPVPRPLLLKEALEDALRDLCRTGGKEHRRKYREAFTELSLLNPGAYFHEFRFAEAREHLEALLRLPRRRTDRKPYKSMPIDAVLELDTPPDQLLSATSINERMKRLGKLWEWATEAEAYSGPNPFRSKTLRLPEKPRERGRYTEEDLKVLFSSPLFACKEYRRGPGGRKSWWWLIILGLYTGARVGELAQLRLEDVQTVDGVMCLSINDEGDKSVKTPAGIRLVPVHPELLRLGFEEYLLHLKQRGHNHILPYPNENTEDPAQRCSKWFGGTYRANELPAGWSLKNLVYHSFRHTFINRAIKEQGIDTMVVQSLAGHTLEGMGESRRYATGRFRMETLNQSMASYQPPHIPSYLSRMGWKKLPHD</sequence>
<proteinExistence type="inferred from homology"/>
<evidence type="ECO:0000256" key="1">
    <source>
        <dbReference type="ARBA" id="ARBA00008857"/>
    </source>
</evidence>
<evidence type="ECO:0000256" key="4">
    <source>
        <dbReference type="ARBA" id="ARBA00023172"/>
    </source>
</evidence>
<dbReference type="GO" id="GO:0003677">
    <property type="term" value="F:DNA binding"/>
    <property type="evidence" value="ECO:0007669"/>
    <property type="project" value="UniProtKB-KW"/>
</dbReference>
<keyword evidence="3" id="KW-0238">DNA-binding</keyword>
<dbReference type="Gene3D" id="1.10.443.10">
    <property type="entry name" value="Intergrase catalytic core"/>
    <property type="match status" value="1"/>
</dbReference>
<protein>
    <submittedName>
        <fullName evidence="6">Site-specific integrase</fullName>
    </submittedName>
</protein>
<dbReference type="InterPro" id="IPR013762">
    <property type="entry name" value="Integrase-like_cat_sf"/>
</dbReference>
<keyword evidence="2" id="KW-0229">DNA integration</keyword>
<keyword evidence="7" id="KW-1185">Reference proteome</keyword>
<accession>A0A5P9NHP8</accession>
<dbReference type="PANTHER" id="PTHR30349">
    <property type="entry name" value="PHAGE INTEGRASE-RELATED"/>
    <property type="match status" value="1"/>
</dbReference>
<dbReference type="OrthoDB" id="5736717at2"/>
<dbReference type="AlphaFoldDB" id="A0A5P9NHP8"/>
<dbReference type="CDD" id="cd01184">
    <property type="entry name" value="INT_C_like_1"/>
    <property type="match status" value="1"/>
</dbReference>
<dbReference type="EMBL" id="CP036422">
    <property type="protein sequence ID" value="QFU75353.1"/>
    <property type="molecule type" value="Genomic_DNA"/>
</dbReference>
<gene>
    <name evidence="6" type="ORF">EY643_06635</name>
</gene>
<dbReference type="PANTHER" id="PTHR30349:SF41">
    <property type="entry name" value="INTEGRASE_RECOMBINASE PROTEIN MJ0367-RELATED"/>
    <property type="match status" value="1"/>
</dbReference>
<feature type="domain" description="Tyr recombinase" evidence="5">
    <location>
        <begin position="247"/>
        <end position="453"/>
    </location>
</feature>
<dbReference type="Proteomes" id="UP000326287">
    <property type="component" value="Chromosome"/>
</dbReference>
<keyword evidence="4" id="KW-0233">DNA recombination</keyword>
<dbReference type="GO" id="GO:0015074">
    <property type="term" value="P:DNA integration"/>
    <property type="evidence" value="ECO:0007669"/>
    <property type="project" value="UniProtKB-KW"/>
</dbReference>
<dbReference type="Pfam" id="PF00589">
    <property type="entry name" value="Phage_integrase"/>
    <property type="match status" value="1"/>
</dbReference>
<dbReference type="InterPro" id="IPR011010">
    <property type="entry name" value="DNA_brk_join_enz"/>
</dbReference>
<dbReference type="PROSITE" id="PS51898">
    <property type="entry name" value="TYR_RECOMBINASE"/>
    <property type="match status" value="1"/>
</dbReference>
<dbReference type="InterPro" id="IPR050090">
    <property type="entry name" value="Tyrosine_recombinase_XerCD"/>
</dbReference>
<dbReference type="RefSeq" id="WP_152661459.1">
    <property type="nucleotide sequence ID" value="NZ_CP036422.1"/>
</dbReference>